<name>A0ABS1MEN6_9NOCA</name>
<accession>A0ABS1MEN6</accession>
<evidence type="ECO:0000256" key="7">
    <source>
        <dbReference type="ARBA" id="ARBA00023251"/>
    </source>
</evidence>
<keyword evidence="6 8" id="KW-0472">Membrane</keyword>
<evidence type="ECO:0000256" key="5">
    <source>
        <dbReference type="ARBA" id="ARBA00022989"/>
    </source>
</evidence>
<comment type="similarity">
    <text evidence="2">Belongs to the ABC-2 integral membrane protein family.</text>
</comment>
<dbReference type="InterPro" id="IPR013525">
    <property type="entry name" value="ABC2_TM"/>
</dbReference>
<feature type="transmembrane region" description="Helical" evidence="8">
    <location>
        <begin position="77"/>
        <end position="99"/>
    </location>
</feature>
<organism evidence="10 11">
    <name type="scientific">Nocardia acididurans</name>
    <dbReference type="NCBI Taxonomy" id="2802282"/>
    <lineage>
        <taxon>Bacteria</taxon>
        <taxon>Bacillati</taxon>
        <taxon>Actinomycetota</taxon>
        <taxon>Actinomycetes</taxon>
        <taxon>Mycobacteriales</taxon>
        <taxon>Nocardiaceae</taxon>
        <taxon>Nocardia</taxon>
    </lineage>
</organism>
<keyword evidence="4 8" id="KW-0812">Transmembrane</keyword>
<dbReference type="InterPro" id="IPR000412">
    <property type="entry name" value="ABC_2_transport"/>
</dbReference>
<keyword evidence="5 8" id="KW-1133">Transmembrane helix</keyword>
<feature type="domain" description="ABC-2 type transporter transmembrane" evidence="9">
    <location>
        <begin position="56"/>
        <end position="276"/>
    </location>
</feature>
<feature type="transmembrane region" description="Helical" evidence="8">
    <location>
        <begin position="261"/>
        <end position="278"/>
    </location>
</feature>
<gene>
    <name evidence="10" type="ORF">JK358_31990</name>
</gene>
<dbReference type="InterPro" id="IPR051328">
    <property type="entry name" value="T7SS_ABC-Transporter"/>
</dbReference>
<sequence>MTATAAPADAWLTSTRATQSTLQQWWVLTVRLIVPSVTTGEILTAVLAPATFTISFYIPLNRVMSFSGTGFSSYAQFMAPIVILQAAAFTAISAAFRSATDEVSGLDRRFDAMPMHPLVPTAARMAANVFRASVAMVSALVSVHVIGFRFHGSWSHTLGFIGLGMLIALAFNLGADVIGTVTKSPEATTQMLVLPPLILGMLSTGLSPVKQFPSWVQPFVRNQPVSQFADGLRALGGDKTLFNGKPSQVSEVTWALMTPPLLWAAAIIVVSLFFTYRLNMKRS</sequence>
<dbReference type="Proteomes" id="UP000602198">
    <property type="component" value="Unassembled WGS sequence"/>
</dbReference>
<feature type="transmembrane region" description="Helical" evidence="8">
    <location>
        <begin position="134"/>
        <end position="152"/>
    </location>
</feature>
<evidence type="ECO:0000313" key="11">
    <source>
        <dbReference type="Proteomes" id="UP000602198"/>
    </source>
</evidence>
<evidence type="ECO:0000256" key="6">
    <source>
        <dbReference type="ARBA" id="ARBA00023136"/>
    </source>
</evidence>
<dbReference type="EMBL" id="JAERRJ010000014">
    <property type="protein sequence ID" value="MBL1079034.1"/>
    <property type="molecule type" value="Genomic_DNA"/>
</dbReference>
<comment type="caution">
    <text evidence="10">The sequence shown here is derived from an EMBL/GenBank/DDBJ whole genome shotgun (WGS) entry which is preliminary data.</text>
</comment>
<keyword evidence="3" id="KW-1003">Cell membrane</keyword>
<evidence type="ECO:0000256" key="1">
    <source>
        <dbReference type="ARBA" id="ARBA00004651"/>
    </source>
</evidence>
<evidence type="ECO:0000256" key="3">
    <source>
        <dbReference type="ARBA" id="ARBA00022475"/>
    </source>
</evidence>
<keyword evidence="11" id="KW-1185">Reference proteome</keyword>
<dbReference type="Pfam" id="PF12698">
    <property type="entry name" value="ABC2_membrane_3"/>
    <property type="match status" value="1"/>
</dbReference>
<feature type="transmembrane region" description="Helical" evidence="8">
    <location>
        <begin position="32"/>
        <end position="57"/>
    </location>
</feature>
<feature type="transmembrane region" description="Helical" evidence="8">
    <location>
        <begin position="158"/>
        <end position="179"/>
    </location>
</feature>
<protein>
    <submittedName>
        <fullName evidence="10">ABC transporter permease</fullName>
    </submittedName>
</protein>
<dbReference type="PIRSF" id="PIRSF006648">
    <property type="entry name" value="DrrB"/>
    <property type="match status" value="1"/>
</dbReference>
<comment type="subcellular location">
    <subcellularLocation>
        <location evidence="1">Cell membrane</location>
        <topology evidence="1">Multi-pass membrane protein</topology>
    </subcellularLocation>
</comment>
<feature type="transmembrane region" description="Helical" evidence="8">
    <location>
        <begin position="191"/>
        <end position="209"/>
    </location>
</feature>
<dbReference type="PANTHER" id="PTHR43077">
    <property type="entry name" value="TRANSPORT PERMEASE YVFS-RELATED"/>
    <property type="match status" value="1"/>
</dbReference>
<dbReference type="RefSeq" id="WP_201954917.1">
    <property type="nucleotide sequence ID" value="NZ_JAERRJ010000014.1"/>
</dbReference>
<evidence type="ECO:0000256" key="4">
    <source>
        <dbReference type="ARBA" id="ARBA00022692"/>
    </source>
</evidence>
<reference evidence="10 11" key="1">
    <citation type="submission" date="2021-01" db="EMBL/GenBank/DDBJ databases">
        <title>WGS of actinomycetes isolated from Thailand.</title>
        <authorList>
            <person name="Thawai C."/>
        </authorList>
    </citation>
    <scope>NUCLEOTIDE SEQUENCE [LARGE SCALE GENOMIC DNA]</scope>
    <source>
        <strain evidence="10 11">LPG 2</strain>
    </source>
</reference>
<dbReference type="PANTHER" id="PTHR43077:SF8">
    <property type="entry name" value="DOXORUBICIN RESISTANCE ABC TRANSPORTER PERMEASE PROTEIN DRRB"/>
    <property type="match status" value="1"/>
</dbReference>
<proteinExistence type="inferred from homology"/>
<evidence type="ECO:0000256" key="8">
    <source>
        <dbReference type="SAM" id="Phobius"/>
    </source>
</evidence>
<evidence type="ECO:0000313" key="10">
    <source>
        <dbReference type="EMBL" id="MBL1079034.1"/>
    </source>
</evidence>
<evidence type="ECO:0000259" key="9">
    <source>
        <dbReference type="Pfam" id="PF12698"/>
    </source>
</evidence>
<evidence type="ECO:0000256" key="2">
    <source>
        <dbReference type="ARBA" id="ARBA00007783"/>
    </source>
</evidence>
<keyword evidence="7" id="KW-0046">Antibiotic resistance</keyword>